<gene>
    <name evidence="2" type="ORF">Q764_03160</name>
</gene>
<dbReference type="RefSeq" id="WP_035744020.1">
    <property type="nucleotide sequence ID" value="NZ_JRLW01000003.1"/>
</dbReference>
<dbReference type="InterPro" id="IPR050194">
    <property type="entry name" value="Glycosyltransferase_grp1"/>
</dbReference>
<name>A0A0A2MEP4_9FLAO</name>
<dbReference type="GO" id="GO:0016757">
    <property type="term" value="F:glycosyltransferase activity"/>
    <property type="evidence" value="ECO:0007669"/>
    <property type="project" value="InterPro"/>
</dbReference>
<comment type="caution">
    <text evidence="2">The sequence shown here is derived from an EMBL/GenBank/DDBJ whole genome shotgun (WGS) entry which is preliminary data.</text>
</comment>
<dbReference type="SUPFAM" id="SSF53756">
    <property type="entry name" value="UDP-Glycosyltransferase/glycogen phosphorylase"/>
    <property type="match status" value="1"/>
</dbReference>
<dbReference type="EMBL" id="JRLW01000003">
    <property type="protein sequence ID" value="KGO90081.1"/>
    <property type="molecule type" value="Genomic_DNA"/>
</dbReference>
<organism evidence="2 3">
    <name type="scientific">Flavobacterium suncheonense GH29-5 = DSM 17707</name>
    <dbReference type="NCBI Taxonomy" id="1121899"/>
    <lineage>
        <taxon>Bacteria</taxon>
        <taxon>Pseudomonadati</taxon>
        <taxon>Bacteroidota</taxon>
        <taxon>Flavobacteriia</taxon>
        <taxon>Flavobacteriales</taxon>
        <taxon>Flavobacteriaceae</taxon>
        <taxon>Flavobacterium</taxon>
    </lineage>
</organism>
<dbReference type="Pfam" id="PF00534">
    <property type="entry name" value="Glycos_transf_1"/>
    <property type="match status" value="1"/>
</dbReference>
<sequence>MKVLLINNFSIENNPGGVENYLLELTDYAQRSNTDITFKWFGKGNKKTHWFQKLHNREVTKEIIAEIDSFQPDLIHCFSIGAPITPHFMNYAKSKSIPVLQSFRDYYYICPKNYMLTDSGKIIERHENALECIFYHHPRRNIVFDSLLYLKQQYHKRIINKNICYFLSPSDNLTQFIRKHFNVPGRTLPNPVLLSNPSLETASDYLLYVGRLDREKGVLTLLKAFQNVVLRFPNEKLLIAGSGAEKDVLLNYVETNKIPNVRFLGAQNRDQLKKLYAKAKFTLVPSEFLESYGNVILESFAFHKTVIISSLLGLVDEVASNHCGLIFPYGDDTELAKKMELLLVDKTLRFELETNAYSYVQNKSFSNHFKELRAIYIQILKDNQPTVSINSSKSRM</sequence>
<dbReference type="eggNOG" id="COG0438">
    <property type="taxonomic scope" value="Bacteria"/>
</dbReference>
<dbReference type="STRING" id="1121899.GCA_000430025_00017"/>
<dbReference type="PANTHER" id="PTHR45947:SF3">
    <property type="entry name" value="SULFOQUINOVOSYL TRANSFERASE SQD2"/>
    <property type="match status" value="1"/>
</dbReference>
<protein>
    <recommendedName>
        <fullName evidence="1">Glycosyl transferase family 1 domain-containing protein</fullName>
    </recommendedName>
</protein>
<dbReference type="AlphaFoldDB" id="A0A0A2MEP4"/>
<dbReference type="InterPro" id="IPR001296">
    <property type="entry name" value="Glyco_trans_1"/>
</dbReference>
<dbReference type="PANTHER" id="PTHR45947">
    <property type="entry name" value="SULFOQUINOVOSYL TRANSFERASE SQD2"/>
    <property type="match status" value="1"/>
</dbReference>
<feature type="domain" description="Glycosyl transferase family 1" evidence="1">
    <location>
        <begin position="203"/>
        <end position="357"/>
    </location>
</feature>
<keyword evidence="3" id="KW-1185">Reference proteome</keyword>
<evidence type="ECO:0000259" key="1">
    <source>
        <dbReference type="Pfam" id="PF00534"/>
    </source>
</evidence>
<dbReference type="CDD" id="cd03801">
    <property type="entry name" value="GT4_PimA-like"/>
    <property type="match status" value="1"/>
</dbReference>
<reference evidence="2 3" key="1">
    <citation type="submission" date="2013-09" db="EMBL/GenBank/DDBJ databases">
        <authorList>
            <person name="Zeng Z."/>
            <person name="Chen C."/>
        </authorList>
    </citation>
    <scope>NUCLEOTIDE SEQUENCE [LARGE SCALE GENOMIC DNA]</scope>
    <source>
        <strain evidence="2 3">GH29-5</strain>
    </source>
</reference>
<proteinExistence type="predicted"/>
<evidence type="ECO:0000313" key="2">
    <source>
        <dbReference type="EMBL" id="KGO90081.1"/>
    </source>
</evidence>
<evidence type="ECO:0000313" key="3">
    <source>
        <dbReference type="Proteomes" id="UP000030121"/>
    </source>
</evidence>
<dbReference type="OrthoDB" id="9787111at2"/>
<dbReference type="Gene3D" id="3.40.50.2000">
    <property type="entry name" value="Glycogen Phosphorylase B"/>
    <property type="match status" value="2"/>
</dbReference>
<accession>A0A0A2MEP4</accession>
<dbReference type="Proteomes" id="UP000030121">
    <property type="component" value="Unassembled WGS sequence"/>
</dbReference>